<sequence length="194" mass="20683">MATAALAAATGLCAAQGTPVSPAKKELVQKILQLQRPGLENLGNTLAGQMSNQVLQMAGQAVMRVAPDKREAVGKEVQGEVRKFYDEAAPLLREQTLKQAPATIGSALEEKFSEDELKTLIAWLESPVNRKFQQLAAEMNQGLTQKVMGETRPLLEPKLKSLEQAVAKRLSDAGVPVTAKSASNAAPKASAPKK</sequence>
<accession>A0ABX2EH41</accession>
<protein>
    <submittedName>
        <fullName evidence="3">DUF2059 domain-containing protein</fullName>
    </submittedName>
</protein>
<evidence type="ECO:0000313" key="4">
    <source>
        <dbReference type="Proteomes" id="UP000737171"/>
    </source>
</evidence>
<gene>
    <name evidence="3" type="ORF">HLB44_13175</name>
</gene>
<reference evidence="3 4" key="1">
    <citation type="submission" date="2020-05" db="EMBL/GenBank/DDBJ databases">
        <title>Aquincola sp. isolate from soil.</title>
        <authorList>
            <person name="Han J."/>
            <person name="Kim D.-U."/>
        </authorList>
    </citation>
    <scope>NUCLEOTIDE SEQUENCE [LARGE SCALE GENOMIC DNA]</scope>
    <source>
        <strain evidence="3 4">S2</strain>
    </source>
</reference>
<evidence type="ECO:0000259" key="2">
    <source>
        <dbReference type="Pfam" id="PF09832"/>
    </source>
</evidence>
<proteinExistence type="predicted"/>
<comment type="caution">
    <text evidence="3">The sequence shown here is derived from an EMBL/GenBank/DDBJ whole genome shotgun (WGS) entry which is preliminary data.</text>
</comment>
<feature type="domain" description="DUF2059" evidence="2">
    <location>
        <begin position="107"/>
        <end position="147"/>
    </location>
</feature>
<dbReference type="EMBL" id="JABRWJ010000004">
    <property type="protein sequence ID" value="NRF67939.1"/>
    <property type="molecule type" value="Genomic_DNA"/>
</dbReference>
<keyword evidence="4" id="KW-1185">Reference proteome</keyword>
<evidence type="ECO:0000256" key="1">
    <source>
        <dbReference type="SAM" id="MobiDB-lite"/>
    </source>
</evidence>
<evidence type="ECO:0000313" key="3">
    <source>
        <dbReference type="EMBL" id="NRF67939.1"/>
    </source>
</evidence>
<feature type="compositionally biased region" description="Low complexity" evidence="1">
    <location>
        <begin position="179"/>
        <end position="194"/>
    </location>
</feature>
<organism evidence="3 4">
    <name type="scientific">Pseudaquabacterium terrae</name>
    <dbReference type="NCBI Taxonomy" id="2732868"/>
    <lineage>
        <taxon>Bacteria</taxon>
        <taxon>Pseudomonadati</taxon>
        <taxon>Pseudomonadota</taxon>
        <taxon>Betaproteobacteria</taxon>
        <taxon>Burkholderiales</taxon>
        <taxon>Sphaerotilaceae</taxon>
        <taxon>Pseudaquabacterium</taxon>
    </lineage>
</organism>
<dbReference type="InterPro" id="IPR018637">
    <property type="entry name" value="DUF2059"/>
</dbReference>
<name>A0ABX2EH41_9BURK</name>
<feature type="region of interest" description="Disordered" evidence="1">
    <location>
        <begin position="171"/>
        <end position="194"/>
    </location>
</feature>
<dbReference type="Proteomes" id="UP000737171">
    <property type="component" value="Unassembled WGS sequence"/>
</dbReference>
<dbReference type="Pfam" id="PF09832">
    <property type="entry name" value="DUF2059"/>
    <property type="match status" value="1"/>
</dbReference>